<dbReference type="EMBL" id="CP036318">
    <property type="protein sequence ID" value="QDV58739.1"/>
    <property type="molecule type" value="Genomic_DNA"/>
</dbReference>
<dbReference type="SUPFAM" id="SSF53098">
    <property type="entry name" value="Ribonuclease H-like"/>
    <property type="match status" value="1"/>
</dbReference>
<dbReference type="PANTHER" id="PTHR33258:SF1">
    <property type="entry name" value="TRANSPOSASE INSL FOR INSERTION SEQUENCE ELEMENT IS186A-RELATED"/>
    <property type="match status" value="1"/>
</dbReference>
<dbReference type="EMBL" id="CP036318">
    <property type="protein sequence ID" value="QDV54874.1"/>
    <property type="molecule type" value="Genomic_DNA"/>
</dbReference>
<feature type="domain" description="Transposase IS4-like" evidence="1">
    <location>
        <begin position="90"/>
        <end position="381"/>
    </location>
</feature>
<dbReference type="Gene3D" id="3.90.350.10">
    <property type="entry name" value="Transposase Inhibitor Protein From Tn5, Chain A, domain 1"/>
    <property type="match status" value="1"/>
</dbReference>
<dbReference type="GO" id="GO:0003677">
    <property type="term" value="F:DNA binding"/>
    <property type="evidence" value="ECO:0007669"/>
    <property type="project" value="InterPro"/>
</dbReference>
<name>A0A518IN38_9BACT</name>
<accession>A0A518IN38</accession>
<evidence type="ECO:0000313" key="3">
    <source>
        <dbReference type="EMBL" id="QDV54874.1"/>
    </source>
</evidence>
<gene>
    <name evidence="2" type="ORF">Mal33_04520</name>
    <name evidence="3" type="ORF">Mal33_08390</name>
    <name evidence="4" type="ORF">Mal33_47640</name>
</gene>
<dbReference type="AlphaFoldDB" id="A0A518IN38"/>
<dbReference type="GO" id="GO:0006313">
    <property type="term" value="P:DNA transposition"/>
    <property type="evidence" value="ECO:0007669"/>
    <property type="project" value="InterPro"/>
</dbReference>
<evidence type="ECO:0000259" key="1">
    <source>
        <dbReference type="Pfam" id="PF01609"/>
    </source>
</evidence>
<protein>
    <submittedName>
        <fullName evidence="2">Transposase DDE domain protein</fullName>
    </submittedName>
</protein>
<dbReference type="GO" id="GO:0004803">
    <property type="term" value="F:transposase activity"/>
    <property type="evidence" value="ECO:0007669"/>
    <property type="project" value="InterPro"/>
</dbReference>
<dbReference type="EMBL" id="CP036318">
    <property type="protein sequence ID" value="QDV54498.1"/>
    <property type="molecule type" value="Genomic_DNA"/>
</dbReference>
<evidence type="ECO:0000313" key="2">
    <source>
        <dbReference type="EMBL" id="QDV54498.1"/>
    </source>
</evidence>
<dbReference type="InterPro" id="IPR002559">
    <property type="entry name" value="Transposase_11"/>
</dbReference>
<sequence>MAIMEDSLPAIKSFLPNTQVSAHFRSMLLRFLIAILTRHGRNSCMSAASAIEGKPRHRAQPGRFLKRYRQAIADLLTAITLKMLRDQDWNGRYLLLLDSTLVATAGQTVENTFSTGNSKRRPAKNRRYTKYKYQRKSCHCFVFALLLTPDGLRVPMWLPYYTKPYAKTRKIKHRTQAQLAAQLICDTQVPAGTELIVLGDTAFDAKCVRAACRERGYFWIVPVNTNRVFSAKKQGKRPRVSLRIEQLPASRFQTIRLSIGSGPCAAQRRASCHRTARRRDGTKSTRTYHVHSERSEVHNVGMVMLVFSSSKPIGKKIQREGTKLLMTNAKHLSARQVCELYSLRWQIELFFKELKSTLGMNQYSFKDFEAVESWMGIVLITFCYLEWTRRRKLADRRIDDRQRKCWKHARSYTVREALLLGIRYREHQWHLRRLKTSHGLRTLRKRYTELLSQEYRCLA</sequence>
<dbReference type="InterPro" id="IPR012337">
    <property type="entry name" value="RNaseH-like_sf"/>
</dbReference>
<reference evidence="2 5" key="1">
    <citation type="submission" date="2019-02" db="EMBL/GenBank/DDBJ databases">
        <title>Deep-cultivation of Planctomycetes and their phenomic and genomic characterization uncovers novel biology.</title>
        <authorList>
            <person name="Wiegand S."/>
            <person name="Jogler M."/>
            <person name="Boedeker C."/>
            <person name="Pinto D."/>
            <person name="Vollmers J."/>
            <person name="Rivas-Marin E."/>
            <person name="Kohn T."/>
            <person name="Peeters S.H."/>
            <person name="Heuer A."/>
            <person name="Rast P."/>
            <person name="Oberbeckmann S."/>
            <person name="Bunk B."/>
            <person name="Jeske O."/>
            <person name="Meyerdierks A."/>
            <person name="Storesund J.E."/>
            <person name="Kallscheuer N."/>
            <person name="Luecker S."/>
            <person name="Lage O.M."/>
            <person name="Pohl T."/>
            <person name="Merkel B.J."/>
            <person name="Hornburger P."/>
            <person name="Mueller R.-W."/>
            <person name="Bruemmer F."/>
            <person name="Labrenz M."/>
            <person name="Spormann A.M."/>
            <person name="Op den Camp H."/>
            <person name="Overmann J."/>
            <person name="Amann R."/>
            <person name="Jetten M.S.M."/>
            <person name="Mascher T."/>
            <person name="Medema M.H."/>
            <person name="Devos D.P."/>
            <person name="Kaster A.-K."/>
            <person name="Ovreas L."/>
            <person name="Rohde M."/>
            <person name="Galperin M.Y."/>
            <person name="Jogler C."/>
        </authorList>
    </citation>
    <scope>NUCLEOTIDE SEQUENCE [LARGE SCALE GENOMIC DNA]</scope>
    <source>
        <strain evidence="2 5">Mal33</strain>
    </source>
</reference>
<dbReference type="PANTHER" id="PTHR33258">
    <property type="entry name" value="TRANSPOSASE INSL FOR INSERTION SEQUENCE ELEMENT IS186A-RELATED"/>
    <property type="match status" value="1"/>
</dbReference>
<organism evidence="2 5">
    <name type="scientific">Rosistilla oblonga</name>
    <dbReference type="NCBI Taxonomy" id="2527990"/>
    <lineage>
        <taxon>Bacteria</taxon>
        <taxon>Pseudomonadati</taxon>
        <taxon>Planctomycetota</taxon>
        <taxon>Planctomycetia</taxon>
        <taxon>Pirellulales</taxon>
        <taxon>Pirellulaceae</taxon>
        <taxon>Rosistilla</taxon>
    </lineage>
</organism>
<evidence type="ECO:0000313" key="4">
    <source>
        <dbReference type="EMBL" id="QDV58739.1"/>
    </source>
</evidence>
<keyword evidence="5" id="KW-1185">Reference proteome</keyword>
<proteinExistence type="predicted"/>
<evidence type="ECO:0000313" key="5">
    <source>
        <dbReference type="Proteomes" id="UP000316770"/>
    </source>
</evidence>
<dbReference type="Pfam" id="PF01609">
    <property type="entry name" value="DDE_Tnp_1"/>
    <property type="match status" value="1"/>
</dbReference>
<dbReference type="Proteomes" id="UP000316770">
    <property type="component" value="Chromosome"/>
</dbReference>